<evidence type="ECO:0000313" key="4">
    <source>
        <dbReference type="Proteomes" id="UP000664218"/>
    </source>
</evidence>
<keyword evidence="2" id="KW-0472">Membrane</keyword>
<evidence type="ECO:0008006" key="5">
    <source>
        <dbReference type="Google" id="ProtNLM"/>
    </source>
</evidence>
<evidence type="ECO:0000313" key="3">
    <source>
        <dbReference type="EMBL" id="MBO1266026.1"/>
    </source>
</evidence>
<dbReference type="RefSeq" id="WP_207600548.1">
    <property type="nucleotide sequence ID" value="NZ_JAFNJU010000011.1"/>
</dbReference>
<feature type="coiled-coil region" evidence="1">
    <location>
        <begin position="344"/>
        <end position="371"/>
    </location>
</feature>
<reference evidence="3" key="1">
    <citation type="submission" date="2021-03" db="EMBL/GenBank/DDBJ databases">
        <title>Proteiniclasticum marinus sp. nov., isolated from tidal flat sediment.</title>
        <authorList>
            <person name="Namirimu T."/>
            <person name="Yang J.-A."/>
            <person name="Yang S.-H."/>
            <person name="Kim Y.-J."/>
            <person name="Kwon K.K."/>
        </authorList>
    </citation>
    <scope>NUCLEOTIDE SEQUENCE</scope>
    <source>
        <strain evidence="3">SCR006</strain>
    </source>
</reference>
<feature type="transmembrane region" description="Helical" evidence="2">
    <location>
        <begin position="303"/>
        <end position="324"/>
    </location>
</feature>
<comment type="caution">
    <text evidence="3">The sequence shown here is derived from an EMBL/GenBank/DDBJ whole genome shotgun (WGS) entry which is preliminary data.</text>
</comment>
<name>A0A939KKE8_9CLOT</name>
<protein>
    <recommendedName>
        <fullName evidence="5">Type IV pilus assembly protein PilM</fullName>
    </recommendedName>
</protein>
<sequence>MKELIVYFSQNRIDAYYLEKTGKTLTVLDYHRYKDDESFTQFLNKRKIRQGKAVIEDRETVVKSVTAPLLFSEDVENFVTNNINEYFVLDPNDYEVDYRITSIDRKLKELHLMLTASKKETLDEVRTLFSRNRIRLTALSAMPGLLMNIVQKENKNSTAIIRVVANSAWIHIERQNNVFLHTAINYEDAEGKPTEDTLENIGYYLNFYSRQYFGETIDQVIIQAEKRFEEGLKISLESIYDGDIGTLKLPLFSAKESGLSGTVEPEEAWLQGFYPESKLTYNKEINYATKRDQYIKSNRRNSAIRLTAALLLVTLLIQGGFIVLENYMKSFYNTELVQVPEDRISEVNEILKEATANEKELRKKAEILRGISSENIDYTGYLSAFRDRLPREASIDSISIHKTGIDVSFYFAKEDSRTMDAARTVLAINSTGLFEPVRMSGLSMDNSQEYLQVSLLYKQEESISTQEADGGSEGGTDGL</sequence>
<proteinExistence type="predicted"/>
<keyword evidence="2" id="KW-0812">Transmembrane</keyword>
<keyword evidence="4" id="KW-1185">Reference proteome</keyword>
<dbReference type="Proteomes" id="UP000664218">
    <property type="component" value="Unassembled WGS sequence"/>
</dbReference>
<dbReference type="AlphaFoldDB" id="A0A939KKE8"/>
<gene>
    <name evidence="3" type="ORF">J3A84_13390</name>
</gene>
<evidence type="ECO:0000256" key="1">
    <source>
        <dbReference type="SAM" id="Coils"/>
    </source>
</evidence>
<keyword evidence="2" id="KW-1133">Transmembrane helix</keyword>
<keyword evidence="1" id="KW-0175">Coiled coil</keyword>
<evidence type="ECO:0000256" key="2">
    <source>
        <dbReference type="SAM" id="Phobius"/>
    </source>
</evidence>
<accession>A0A939KKE8</accession>
<dbReference type="EMBL" id="JAFNJU010000011">
    <property type="protein sequence ID" value="MBO1266026.1"/>
    <property type="molecule type" value="Genomic_DNA"/>
</dbReference>
<organism evidence="3 4">
    <name type="scientific">Proteiniclasticum aestuarii</name>
    <dbReference type="NCBI Taxonomy" id="2817862"/>
    <lineage>
        <taxon>Bacteria</taxon>
        <taxon>Bacillati</taxon>
        <taxon>Bacillota</taxon>
        <taxon>Clostridia</taxon>
        <taxon>Eubacteriales</taxon>
        <taxon>Clostridiaceae</taxon>
        <taxon>Proteiniclasticum</taxon>
    </lineage>
</organism>